<feature type="binding site" evidence="9">
    <location>
        <position position="307"/>
    </location>
    <ligand>
        <name>ATP</name>
        <dbReference type="ChEBI" id="CHEBI:30616"/>
    </ligand>
</feature>
<dbReference type="Pfam" id="PF00400">
    <property type="entry name" value="WD40"/>
    <property type="match status" value="11"/>
</dbReference>
<dbReference type="OrthoDB" id="134501at2"/>
<feature type="domain" description="OmpR/PhoB-type" evidence="11">
    <location>
        <begin position="3"/>
        <end position="100"/>
    </location>
</feature>
<evidence type="ECO:0000256" key="9">
    <source>
        <dbReference type="PROSITE-ProRule" id="PRU10141"/>
    </source>
</evidence>
<dbReference type="InterPro" id="IPR020472">
    <property type="entry name" value="WD40_PAC1"/>
</dbReference>
<feature type="repeat" description="WD" evidence="7">
    <location>
        <begin position="1544"/>
        <end position="1584"/>
    </location>
</feature>
<accession>A0A4R5AGY4</accession>
<dbReference type="RefSeq" id="WP_132102676.1">
    <property type="nucleotide sequence ID" value="NZ_SMLB01000008.1"/>
</dbReference>
<keyword evidence="4 9" id="KW-0547">Nucleotide-binding</keyword>
<protein>
    <submittedName>
        <fullName evidence="12">Uncharacterized protein</fullName>
    </submittedName>
</protein>
<dbReference type="SUPFAM" id="SSF48452">
    <property type="entry name" value="TPR-like"/>
    <property type="match status" value="1"/>
</dbReference>
<dbReference type="InterPro" id="IPR001680">
    <property type="entry name" value="WD40_rpt"/>
</dbReference>
<dbReference type="PROSITE" id="PS50082">
    <property type="entry name" value="WD_REPEATS_2"/>
    <property type="match status" value="14"/>
</dbReference>
<dbReference type="SMART" id="SM00862">
    <property type="entry name" value="Trans_reg_C"/>
    <property type="match status" value="1"/>
</dbReference>
<evidence type="ECO:0000313" key="13">
    <source>
        <dbReference type="Proteomes" id="UP000295217"/>
    </source>
</evidence>
<evidence type="ECO:0000259" key="11">
    <source>
        <dbReference type="PROSITE" id="PS51755"/>
    </source>
</evidence>
<dbReference type="GO" id="GO:0000160">
    <property type="term" value="P:phosphorelay signal transduction system"/>
    <property type="evidence" value="ECO:0007669"/>
    <property type="project" value="InterPro"/>
</dbReference>
<feature type="DNA-binding region" description="OmpR/PhoB-type" evidence="8">
    <location>
        <begin position="3"/>
        <end position="100"/>
    </location>
</feature>
<dbReference type="PROSITE" id="PS00107">
    <property type="entry name" value="PROTEIN_KINASE_ATP"/>
    <property type="match status" value="1"/>
</dbReference>
<evidence type="ECO:0000256" key="1">
    <source>
        <dbReference type="ARBA" id="ARBA00005820"/>
    </source>
</evidence>
<dbReference type="Pfam" id="PF03704">
    <property type="entry name" value="BTAD"/>
    <property type="match status" value="1"/>
</dbReference>
<feature type="repeat" description="WD" evidence="7">
    <location>
        <begin position="1289"/>
        <end position="1330"/>
    </location>
</feature>
<dbReference type="CDD" id="cd14014">
    <property type="entry name" value="STKc_PknB_like"/>
    <property type="match status" value="1"/>
</dbReference>
<feature type="domain" description="Protein kinase" evidence="10">
    <location>
        <begin position="278"/>
        <end position="522"/>
    </location>
</feature>
<dbReference type="Gene3D" id="1.10.10.10">
    <property type="entry name" value="Winged helix-like DNA-binding domain superfamily/Winged helix DNA-binding domain"/>
    <property type="match status" value="1"/>
</dbReference>
<dbReference type="InterPro" id="IPR049052">
    <property type="entry name" value="nSTAND1"/>
</dbReference>
<evidence type="ECO:0000256" key="2">
    <source>
        <dbReference type="ARBA" id="ARBA00022574"/>
    </source>
</evidence>
<dbReference type="InterPro" id="IPR019775">
    <property type="entry name" value="WD40_repeat_CS"/>
</dbReference>
<name>A0A4R5AGY4_9ACTN</name>
<dbReference type="Pfam" id="PF00486">
    <property type="entry name" value="Trans_reg_C"/>
    <property type="match status" value="1"/>
</dbReference>
<dbReference type="InterPro" id="IPR011009">
    <property type="entry name" value="Kinase-like_dom_sf"/>
</dbReference>
<dbReference type="Gene3D" id="1.10.510.10">
    <property type="entry name" value="Transferase(Phosphotransferase) domain 1"/>
    <property type="match status" value="1"/>
</dbReference>
<keyword evidence="13" id="KW-1185">Reference proteome</keyword>
<dbReference type="Gene3D" id="3.30.200.20">
    <property type="entry name" value="Phosphorylase Kinase, domain 1"/>
    <property type="match status" value="1"/>
</dbReference>
<dbReference type="InterPro" id="IPR001867">
    <property type="entry name" value="OmpR/PhoB-type_DNA-bd"/>
</dbReference>
<dbReference type="PROSITE" id="PS50294">
    <property type="entry name" value="WD_REPEATS_REGION"/>
    <property type="match status" value="8"/>
</dbReference>
<dbReference type="SUPFAM" id="SSF56112">
    <property type="entry name" value="Protein kinase-like (PK-like)"/>
    <property type="match status" value="1"/>
</dbReference>
<dbReference type="SMART" id="SM01043">
    <property type="entry name" value="BTAD"/>
    <property type="match status" value="1"/>
</dbReference>
<evidence type="ECO:0000256" key="7">
    <source>
        <dbReference type="PROSITE-ProRule" id="PRU00221"/>
    </source>
</evidence>
<dbReference type="PANTHER" id="PTHR19848:SF8">
    <property type="entry name" value="F-BOX AND WD REPEAT DOMAIN CONTAINING 7"/>
    <property type="match status" value="1"/>
</dbReference>
<dbReference type="CDD" id="cd00383">
    <property type="entry name" value="trans_reg_C"/>
    <property type="match status" value="1"/>
</dbReference>
<feature type="repeat" description="WD" evidence="7">
    <location>
        <begin position="1132"/>
        <end position="1163"/>
    </location>
</feature>
<dbReference type="SUPFAM" id="SSF46894">
    <property type="entry name" value="C-terminal effector domain of the bipartite response regulators"/>
    <property type="match status" value="1"/>
</dbReference>
<dbReference type="GO" id="GO:0005524">
    <property type="term" value="F:ATP binding"/>
    <property type="evidence" value="ECO:0007669"/>
    <property type="project" value="UniProtKB-UniRule"/>
</dbReference>
<feature type="repeat" description="WD" evidence="7">
    <location>
        <begin position="1417"/>
        <end position="1459"/>
    </location>
</feature>
<dbReference type="CDD" id="cd15831">
    <property type="entry name" value="BTAD"/>
    <property type="match status" value="1"/>
</dbReference>
<dbReference type="GO" id="GO:0006355">
    <property type="term" value="P:regulation of DNA-templated transcription"/>
    <property type="evidence" value="ECO:0007669"/>
    <property type="project" value="InterPro"/>
</dbReference>
<dbReference type="GO" id="GO:0004672">
    <property type="term" value="F:protein kinase activity"/>
    <property type="evidence" value="ECO:0007669"/>
    <property type="project" value="InterPro"/>
</dbReference>
<evidence type="ECO:0000259" key="10">
    <source>
        <dbReference type="PROSITE" id="PS50011"/>
    </source>
</evidence>
<sequence length="1694" mass="181994">MGSTPTKWGVPVEYRALGPLSALRNGAELVLGGPRQRLVLAVLLTHAGETVSQDALIDAVWAGAPPEGARSSLHVYISTLRKELGSEQITRRGDGYRVDVTAESFDVLAFEHFTAEGRRLLPADPVAARSALARALGLWRGAAYGDLGSTPALVPEVARITELRLTAVEYRIDADLATGNHAQVIGELETLARDNPVRERFRAQQMLALYRSGRQAEALGVYQQTRTFLHDELGIDPSSELRDLQQRILEQDPELAARIAPGAERTAGDAGAWMVRGYELREPLGQGDFGVVHRAYQPSVGREVAVKMVRPEYANRPDFVRRFESEARTVAQLEHPHVVPLFDYFRDPSGAYLVTPLMRGGSLSEALRRGGWNLPPALRLLDQVGDALSYAHRHGVVHRDVKPANILLDDDGNAYLSDFGIAARLTDDAGAPMTTSLSYVPPEEVRGEPHGPVSDVFSLGVLIFELLTGERPPARRPLPSIASVRAGLPNELDDVLRRATDDQPANRYPRIDDLLRAVRQALGADIVAAAAPADRRRSAEPIRNPYKGLRAFLESDALDFHGRDSLIDELLKAVRSSSVVSVVGPSGSGKSSAVRAGLVPRLRAGGLPGSRAWLVTNMFPGSYPFEELAAALLRVAVDHPPGLVDDLSSDDHGLLRVTKQILPADDSRLVLVIDQFEELFSAVASESTRRLFLENLVAVAADQRSRIRVVLTMRADYFHRPLEYPEFASVLTDGLVTVAPMAAEGLAQAIAAPARAVGVEVEPGLVGRVIADVENQPGGLPLLQYALTELFSARDDDQLTIAGYEATGGVVGALGRRAEALYSELAPSGQEVARQLFLRLVTVDEEAAGDTRRRVRQSELSSLAVDQPALELAVNQYGTFRLLSFDNDPVTRGPTVEVAHEALLREWPRLRDWIDEQREDLLLHRRVNTATRDWLESDRDSSFALHGSRLEQALAWQGRTGIALSAEEQEYLAASRDLRDAQAAASRRRRGRLRLVMVAGLIAFAVAAAVAMVQWRSSDREARVAGARELAAAAVANLAEDPERSILLALEAVDVTRDADGTVLREAEEALRRAVKSTRIVHTVPQGGFVMAVSSDGSRVVVGGFDQPVTVWDLRTGEELLSFPDTQGASGVAFSPDDMTVATTHDDGTVRVWDAITAAELRTIHGHSGGANHPAFSPDGQQLATGGADGTIRIWDPATGQELSQLNGTEPDVFRAAFSPDGSRLGSINSAGVAQVWDLASGEVEVTLEGYHWGVERVVFSPDGATLGTAGVDGTARLWDARSGTQVGILATPSPLWTVAFSPDGRRVATGGSDAIARVWDVDTGRQLLALAGHSVGIRDLAFAPDGTKLVTTGFDDTTRVWDVSVGGGRDLFTVPGVEEIFAGVAFSPDGTTFAAPAEPSGVNVWDAATGEKIITLTGHEPALTTVAFSPDGTLLAAASDASLTQPVWDLRTGELLFTLAGHEGSARTVTFSPDGRQLATASEDGTVRLWDAATGEPQDTLRLAGGTSWTVAFSADGRYLAAGEQNGAVTIWDAATLRHVRTITTDQGPIEGVTFGPSGRLYTAGTDGSARVWDAETGAELLTLRGHDVVVSQIAVSQDETRAATTSDDGTTKLWDLATGQELLTLHGHDRLVFGVDFSPDGRLLASASPDGTVAVHLLPIDEFVELARSRVTRTLTDDECRQFLHVDSCPRD</sequence>
<dbReference type="InterPro" id="IPR008271">
    <property type="entry name" value="Ser/Thr_kinase_AS"/>
</dbReference>
<evidence type="ECO:0000256" key="3">
    <source>
        <dbReference type="ARBA" id="ARBA00022737"/>
    </source>
</evidence>
<dbReference type="Proteomes" id="UP000295217">
    <property type="component" value="Unassembled WGS sequence"/>
</dbReference>
<keyword evidence="5 9" id="KW-0067">ATP-binding</keyword>
<dbReference type="InterPro" id="IPR027417">
    <property type="entry name" value="P-loop_NTPase"/>
</dbReference>
<dbReference type="EMBL" id="SMLB01000008">
    <property type="protein sequence ID" value="TDD70660.1"/>
    <property type="molecule type" value="Genomic_DNA"/>
</dbReference>
<dbReference type="InterPro" id="IPR036388">
    <property type="entry name" value="WH-like_DNA-bd_sf"/>
</dbReference>
<feature type="repeat" description="WD" evidence="7">
    <location>
        <begin position="1248"/>
        <end position="1289"/>
    </location>
</feature>
<evidence type="ECO:0000256" key="6">
    <source>
        <dbReference type="ARBA" id="ARBA00023125"/>
    </source>
</evidence>
<feature type="repeat" description="WD" evidence="7">
    <location>
        <begin position="1091"/>
        <end position="1122"/>
    </location>
</feature>
<dbReference type="InterPro" id="IPR015943">
    <property type="entry name" value="WD40/YVTN_repeat-like_dom_sf"/>
</dbReference>
<dbReference type="SUPFAM" id="SSF52540">
    <property type="entry name" value="P-loop containing nucleoside triphosphate hydrolases"/>
    <property type="match status" value="1"/>
</dbReference>
<dbReference type="SMART" id="SM00320">
    <property type="entry name" value="WD40"/>
    <property type="match status" value="14"/>
</dbReference>
<evidence type="ECO:0000256" key="5">
    <source>
        <dbReference type="ARBA" id="ARBA00022840"/>
    </source>
</evidence>
<dbReference type="SUPFAM" id="SSF50998">
    <property type="entry name" value="Quinoprotein alcohol dehydrogenase-like"/>
    <property type="match status" value="2"/>
</dbReference>
<keyword evidence="2 7" id="KW-0853">WD repeat</keyword>
<dbReference type="GO" id="GO:0003677">
    <property type="term" value="F:DNA binding"/>
    <property type="evidence" value="ECO:0007669"/>
    <property type="project" value="UniProtKB-UniRule"/>
</dbReference>
<comment type="caution">
    <text evidence="12">The sequence shown here is derived from an EMBL/GenBank/DDBJ whole genome shotgun (WGS) entry which is preliminary data.</text>
</comment>
<dbReference type="InterPro" id="IPR017441">
    <property type="entry name" value="Protein_kinase_ATP_BS"/>
</dbReference>
<dbReference type="Pfam" id="PF00069">
    <property type="entry name" value="Pkinase"/>
    <property type="match status" value="1"/>
</dbReference>
<organism evidence="12 13">
    <name type="scientific">Jiangella aurantiaca</name>
    <dbReference type="NCBI Taxonomy" id="2530373"/>
    <lineage>
        <taxon>Bacteria</taxon>
        <taxon>Bacillati</taxon>
        <taxon>Actinomycetota</taxon>
        <taxon>Actinomycetes</taxon>
        <taxon>Jiangellales</taxon>
        <taxon>Jiangellaceae</taxon>
        <taxon>Jiangella</taxon>
    </lineage>
</organism>
<dbReference type="PROSITE" id="PS51755">
    <property type="entry name" value="OMPR_PHOB"/>
    <property type="match status" value="1"/>
</dbReference>
<dbReference type="Gene3D" id="2.130.10.10">
    <property type="entry name" value="YVTN repeat-like/Quinoprotein amine dehydrogenase"/>
    <property type="match status" value="5"/>
</dbReference>
<gene>
    <name evidence="12" type="ORF">E1262_08340</name>
</gene>
<dbReference type="InterPro" id="IPR011990">
    <property type="entry name" value="TPR-like_helical_dom_sf"/>
</dbReference>
<evidence type="ECO:0000313" key="12">
    <source>
        <dbReference type="EMBL" id="TDD70660.1"/>
    </source>
</evidence>
<feature type="repeat" description="WD" evidence="7">
    <location>
        <begin position="1460"/>
        <end position="1501"/>
    </location>
</feature>
<evidence type="ECO:0000256" key="4">
    <source>
        <dbReference type="ARBA" id="ARBA00022741"/>
    </source>
</evidence>
<dbReference type="GO" id="GO:0005829">
    <property type="term" value="C:cytosol"/>
    <property type="evidence" value="ECO:0007669"/>
    <property type="project" value="UniProtKB-ARBA"/>
</dbReference>
<proteinExistence type="inferred from homology"/>
<keyword evidence="6 8" id="KW-0238">DNA-binding</keyword>
<feature type="repeat" description="WD" evidence="7">
    <location>
        <begin position="1164"/>
        <end position="1205"/>
    </location>
</feature>
<dbReference type="PROSITE" id="PS50011">
    <property type="entry name" value="PROTEIN_KINASE_DOM"/>
    <property type="match status" value="1"/>
</dbReference>
<feature type="repeat" description="WD" evidence="7">
    <location>
        <begin position="1375"/>
        <end position="1416"/>
    </location>
</feature>
<comment type="similarity">
    <text evidence="1">Belongs to the AfsR/DnrI/RedD regulatory family.</text>
</comment>
<feature type="repeat" description="WD" evidence="7">
    <location>
        <begin position="1627"/>
        <end position="1657"/>
    </location>
</feature>
<feature type="repeat" description="WD" evidence="7">
    <location>
        <begin position="1206"/>
        <end position="1247"/>
    </location>
</feature>
<dbReference type="SMART" id="SM00220">
    <property type="entry name" value="S_TKc"/>
    <property type="match status" value="1"/>
</dbReference>
<dbReference type="InterPro" id="IPR016032">
    <property type="entry name" value="Sig_transdc_resp-reg_C-effctor"/>
</dbReference>
<dbReference type="InterPro" id="IPR005158">
    <property type="entry name" value="BTAD"/>
</dbReference>
<feature type="repeat" description="WD" evidence="7">
    <location>
        <begin position="1585"/>
        <end position="1626"/>
    </location>
</feature>
<evidence type="ECO:0000256" key="8">
    <source>
        <dbReference type="PROSITE-ProRule" id="PRU01091"/>
    </source>
</evidence>
<dbReference type="PROSITE" id="PS00108">
    <property type="entry name" value="PROTEIN_KINASE_ST"/>
    <property type="match status" value="1"/>
</dbReference>
<dbReference type="InterPro" id="IPR000719">
    <property type="entry name" value="Prot_kinase_dom"/>
</dbReference>
<dbReference type="CDD" id="cd00200">
    <property type="entry name" value="WD40"/>
    <property type="match status" value="2"/>
</dbReference>
<feature type="repeat" description="WD" evidence="7">
    <location>
        <begin position="1511"/>
        <end position="1543"/>
    </location>
</feature>
<dbReference type="PRINTS" id="PR00320">
    <property type="entry name" value="GPROTEINBRPT"/>
</dbReference>
<dbReference type="PROSITE" id="PS00678">
    <property type="entry name" value="WD_REPEATS_1"/>
    <property type="match status" value="6"/>
</dbReference>
<reference evidence="12 13" key="1">
    <citation type="submission" date="2019-02" db="EMBL/GenBank/DDBJ databases">
        <title>Draft genome sequences of novel Actinobacteria.</title>
        <authorList>
            <person name="Sahin N."/>
            <person name="Ay H."/>
            <person name="Saygin H."/>
        </authorList>
    </citation>
    <scope>NUCLEOTIDE SEQUENCE [LARGE SCALE GENOMIC DNA]</scope>
    <source>
        <strain evidence="12 13">8K307</strain>
    </source>
</reference>
<dbReference type="Gene3D" id="1.25.40.10">
    <property type="entry name" value="Tetratricopeptide repeat domain"/>
    <property type="match status" value="1"/>
</dbReference>
<dbReference type="PANTHER" id="PTHR19848">
    <property type="entry name" value="WD40 REPEAT PROTEIN"/>
    <property type="match status" value="1"/>
</dbReference>
<dbReference type="Gene3D" id="3.40.50.300">
    <property type="entry name" value="P-loop containing nucleotide triphosphate hydrolases"/>
    <property type="match status" value="1"/>
</dbReference>
<keyword evidence="3" id="KW-0677">Repeat</keyword>
<dbReference type="Pfam" id="PF20703">
    <property type="entry name" value="nSTAND1"/>
    <property type="match status" value="1"/>
</dbReference>
<dbReference type="InterPro" id="IPR011047">
    <property type="entry name" value="Quinoprotein_ADH-like_sf"/>
</dbReference>
<feature type="repeat" description="WD" evidence="7">
    <location>
        <begin position="1331"/>
        <end position="1365"/>
    </location>
</feature>